<sequence>MNIRDENKKISLYIHIPFCKQKCLYCDFTSYTCKEQLMIDYIKSLSKEISIVTDKKIIKTIFIGGGTPTYLSLEALNLLKESLDKVQKTKDVEFTVEGNPGTFTEEKLKTLRSMGVNRLSIGLQCFQNSMLKMLGRIHTVEEFKESFKMARKLGFNNINIDLMFGLPNQKLDQWKETLESVVKLSPEHLSCYSLIIEEGTPFYEMYKKDILSMPGEDEEREMYDYCISFLRENGFFQYEISNFVKPNNECKHNLVYWNLEEYLACGVSAHSYIKGKRIRNTNNIEEYIKSIKENILPQAEVHINTQKEEIEEFIFMGLRKSEGISITKFRKRFKQDIFSIYKNPIQKYLKSNLLVIKGDNLYLSKDAISVSNTILCDFVLD</sequence>
<dbReference type="GO" id="GO:0004109">
    <property type="term" value="F:coproporphyrinogen oxidase activity"/>
    <property type="evidence" value="ECO:0007669"/>
    <property type="project" value="InterPro"/>
</dbReference>
<evidence type="ECO:0000313" key="5">
    <source>
        <dbReference type="EMBL" id="NEZ45698.1"/>
    </source>
</evidence>
<name>A0A6M0R8Y8_9CLOT</name>
<dbReference type="SFLD" id="SFLDS00029">
    <property type="entry name" value="Radical_SAM"/>
    <property type="match status" value="1"/>
</dbReference>
<dbReference type="InterPro" id="IPR058240">
    <property type="entry name" value="rSAM_sf"/>
</dbReference>
<keyword evidence="3" id="KW-0349">Heme</keyword>
<dbReference type="InterPro" id="IPR023404">
    <property type="entry name" value="rSAM_horseshoe"/>
</dbReference>
<reference evidence="5 6" key="1">
    <citation type="submission" date="2019-04" db="EMBL/GenBank/DDBJ databases">
        <title>Genome sequencing of Clostridium botulinum Groups I-IV and Clostridium butyricum.</title>
        <authorList>
            <person name="Brunt J."/>
            <person name="Van Vliet A.H.M."/>
            <person name="Stringer S.C."/>
            <person name="Carter A.T."/>
            <person name="Peck M.W."/>
        </authorList>
    </citation>
    <scope>NUCLEOTIDE SEQUENCE [LARGE SCALE GENOMIC DNA]</scope>
    <source>
        <strain evidence="5 6">IFR 18/094</strain>
    </source>
</reference>
<comment type="subcellular location">
    <subcellularLocation>
        <location evidence="3">Cytoplasm</location>
    </subcellularLocation>
</comment>
<evidence type="ECO:0000256" key="2">
    <source>
        <dbReference type="ARBA" id="ARBA00017228"/>
    </source>
</evidence>
<dbReference type="NCBIfam" id="TIGR00539">
    <property type="entry name" value="hemN_rel"/>
    <property type="match status" value="1"/>
</dbReference>
<evidence type="ECO:0000256" key="3">
    <source>
        <dbReference type="RuleBase" id="RU364116"/>
    </source>
</evidence>
<dbReference type="RefSeq" id="WP_163248130.1">
    <property type="nucleotide sequence ID" value="NZ_SXDP01000001.1"/>
</dbReference>
<dbReference type="PROSITE" id="PS51918">
    <property type="entry name" value="RADICAL_SAM"/>
    <property type="match status" value="1"/>
</dbReference>
<keyword evidence="3" id="KW-0963">Cytoplasm</keyword>
<keyword evidence="6" id="KW-1185">Reference proteome</keyword>
<keyword evidence="3" id="KW-0949">S-adenosyl-L-methionine</keyword>
<accession>A0A6M0R8Y8</accession>
<dbReference type="EMBL" id="SXDP01000001">
    <property type="protein sequence ID" value="NEZ45698.1"/>
    <property type="molecule type" value="Genomic_DNA"/>
</dbReference>
<dbReference type="PANTHER" id="PTHR13932">
    <property type="entry name" value="COPROPORPHYRINIGEN III OXIDASE"/>
    <property type="match status" value="1"/>
</dbReference>
<gene>
    <name evidence="5" type="ORF">FDF74_00565</name>
</gene>
<feature type="domain" description="Radical SAM core" evidence="4">
    <location>
        <begin position="4"/>
        <end position="236"/>
    </location>
</feature>
<dbReference type="Pfam" id="PF06969">
    <property type="entry name" value="HemN_C"/>
    <property type="match status" value="1"/>
</dbReference>
<dbReference type="SFLD" id="SFLDF00288">
    <property type="entry name" value="HemN-like__clustered_with_nucl"/>
    <property type="match status" value="1"/>
</dbReference>
<dbReference type="SMART" id="SM00729">
    <property type="entry name" value="Elp3"/>
    <property type="match status" value="1"/>
</dbReference>
<keyword evidence="3" id="KW-0143">Chaperone</keyword>
<dbReference type="CDD" id="cd01335">
    <property type="entry name" value="Radical_SAM"/>
    <property type="match status" value="1"/>
</dbReference>
<dbReference type="InterPro" id="IPR004559">
    <property type="entry name" value="HemW-like"/>
</dbReference>
<dbReference type="GO" id="GO:0005737">
    <property type="term" value="C:cytoplasm"/>
    <property type="evidence" value="ECO:0007669"/>
    <property type="project" value="UniProtKB-SubCell"/>
</dbReference>
<dbReference type="InterPro" id="IPR034505">
    <property type="entry name" value="Coproporphyrinogen-III_oxidase"/>
</dbReference>
<keyword evidence="3" id="KW-0479">Metal-binding</keyword>
<dbReference type="InterPro" id="IPR010723">
    <property type="entry name" value="HemN_C"/>
</dbReference>
<dbReference type="Gene3D" id="3.80.30.20">
    <property type="entry name" value="tm_1862 like domain"/>
    <property type="match status" value="1"/>
</dbReference>
<comment type="function">
    <text evidence="3">Probably acts as a heme chaperone, transferring heme to an unknown acceptor. Binds one molecule of heme per monomer, possibly covalently. Binds 1 [4Fe-4S] cluster. The cluster is coordinated with 3 cysteines and an exchangeable S-adenosyl-L-methionine.</text>
</comment>
<keyword evidence="3" id="KW-0408">Iron</keyword>
<organism evidence="5 6">
    <name type="scientific">Clostridium niameyense</name>
    <dbReference type="NCBI Taxonomy" id="1622073"/>
    <lineage>
        <taxon>Bacteria</taxon>
        <taxon>Bacillati</taxon>
        <taxon>Bacillota</taxon>
        <taxon>Clostridia</taxon>
        <taxon>Eubacteriales</taxon>
        <taxon>Clostridiaceae</taxon>
        <taxon>Clostridium</taxon>
    </lineage>
</organism>
<dbReference type="GO" id="GO:0051539">
    <property type="term" value="F:4 iron, 4 sulfur cluster binding"/>
    <property type="evidence" value="ECO:0007669"/>
    <property type="project" value="UniProtKB-UniRule"/>
</dbReference>
<dbReference type="SFLD" id="SFLDF00562">
    <property type="entry name" value="HemN-like__clustered_with_heat"/>
    <property type="match status" value="1"/>
</dbReference>
<keyword evidence="3" id="KW-0004">4Fe-4S</keyword>
<dbReference type="Pfam" id="PF04055">
    <property type="entry name" value="Radical_SAM"/>
    <property type="match status" value="1"/>
</dbReference>
<dbReference type="InterPro" id="IPR007197">
    <property type="entry name" value="rSAM"/>
</dbReference>
<proteinExistence type="inferred from homology"/>
<dbReference type="GO" id="GO:0046872">
    <property type="term" value="F:metal ion binding"/>
    <property type="evidence" value="ECO:0007669"/>
    <property type="project" value="UniProtKB-UniRule"/>
</dbReference>
<evidence type="ECO:0000313" key="6">
    <source>
        <dbReference type="Proteomes" id="UP000473885"/>
    </source>
</evidence>
<dbReference type="AlphaFoldDB" id="A0A6M0R8Y8"/>
<dbReference type="SFLD" id="SFLDG01065">
    <property type="entry name" value="anaerobic_coproporphyrinogen-I"/>
    <property type="match status" value="1"/>
</dbReference>
<evidence type="ECO:0000259" key="4">
    <source>
        <dbReference type="PROSITE" id="PS51918"/>
    </source>
</evidence>
<protein>
    <recommendedName>
        <fullName evidence="2 3">Heme chaperone HemW</fullName>
    </recommendedName>
</protein>
<dbReference type="InterPro" id="IPR006638">
    <property type="entry name" value="Elp3/MiaA/NifB-like_rSAM"/>
</dbReference>
<comment type="caution">
    <text evidence="5">The sequence shown here is derived from an EMBL/GenBank/DDBJ whole genome shotgun (WGS) entry which is preliminary data.</text>
</comment>
<keyword evidence="3" id="KW-0411">Iron-sulfur</keyword>
<dbReference type="GO" id="GO:0006779">
    <property type="term" value="P:porphyrin-containing compound biosynthetic process"/>
    <property type="evidence" value="ECO:0007669"/>
    <property type="project" value="InterPro"/>
</dbReference>
<comment type="similarity">
    <text evidence="1">Belongs to the anaerobic coproporphyrinogen-III oxidase family. HemW subfamily.</text>
</comment>
<dbReference type="SUPFAM" id="SSF102114">
    <property type="entry name" value="Radical SAM enzymes"/>
    <property type="match status" value="1"/>
</dbReference>
<evidence type="ECO:0000256" key="1">
    <source>
        <dbReference type="ARBA" id="ARBA00006100"/>
    </source>
</evidence>
<dbReference type="Proteomes" id="UP000473885">
    <property type="component" value="Unassembled WGS sequence"/>
</dbReference>
<dbReference type="PANTHER" id="PTHR13932:SF5">
    <property type="entry name" value="RADICAL S-ADENOSYL METHIONINE DOMAIN-CONTAINING PROTEIN 1, MITOCHONDRIAL"/>
    <property type="match status" value="1"/>
</dbReference>